<name>A0ABX2VVI0_AJEDR</name>
<evidence type="ECO:0000313" key="2">
    <source>
        <dbReference type="Proteomes" id="UP000002039"/>
    </source>
</evidence>
<accession>A0ABX2VVI0</accession>
<sequence length="111" mass="12950">MCIRTYMISTSRSRSGFMPEAFLLFCSRLCTEYTGPISLFPPAIRNLPLGFLPRAAREEPIDLKDTLFCGAESELRTKYVQSTVQYICQIQWNRLNGAQRRFRGELRKYEK</sequence>
<gene>
    <name evidence="1" type="ORF">BDCG_16757</name>
</gene>
<dbReference type="RefSeq" id="XP_045280495.1">
    <property type="nucleotide sequence ID" value="XM_045425949.1"/>
</dbReference>
<proteinExistence type="predicted"/>
<organism evidence="1 2">
    <name type="scientific">Ajellomyces dermatitidis (strain ER-3 / ATCC MYA-2586)</name>
    <name type="common">Blastomyces dermatitidis</name>
    <dbReference type="NCBI Taxonomy" id="559297"/>
    <lineage>
        <taxon>Eukaryota</taxon>
        <taxon>Fungi</taxon>
        <taxon>Dikarya</taxon>
        <taxon>Ascomycota</taxon>
        <taxon>Pezizomycotina</taxon>
        <taxon>Eurotiomycetes</taxon>
        <taxon>Eurotiomycetidae</taxon>
        <taxon>Onygenales</taxon>
        <taxon>Ajellomycetaceae</taxon>
        <taxon>Blastomyces</taxon>
    </lineage>
</organism>
<reference evidence="2" key="2">
    <citation type="journal article" date="2015" name="PLoS Genet.">
        <title>The dynamic genome and transcriptome of the human fungal pathogen Blastomyces and close relative Emmonsia.</title>
        <authorList>
            <person name="Munoz J.F."/>
            <person name="Gauthier G.M."/>
            <person name="Desjardins C.A."/>
            <person name="Gallo J.E."/>
            <person name="Holder J."/>
            <person name="Sullivan T.D."/>
            <person name="Marty A.J."/>
            <person name="Carmen J.C."/>
            <person name="Chen Z."/>
            <person name="Ding L."/>
            <person name="Gujja S."/>
            <person name="Magrini V."/>
            <person name="Misas E."/>
            <person name="Mitreva M."/>
            <person name="Priest M."/>
            <person name="Saif S."/>
            <person name="Whiston E.A."/>
            <person name="Young S."/>
            <person name="Zeng Q."/>
            <person name="Goldman W.E."/>
            <person name="Mardis E.R."/>
            <person name="Taylor J.W."/>
            <person name="McEwen J.G."/>
            <person name="Clay O.K."/>
            <person name="Klein B.S."/>
            <person name="Cuomo C.A."/>
        </authorList>
    </citation>
    <scope>NUCLEOTIDE SEQUENCE [LARGE SCALE GENOMIC DNA]</scope>
    <source>
        <strain evidence="2">ER-3 / ATCC MYA-2586</strain>
    </source>
</reference>
<reference evidence="1" key="1">
    <citation type="submission" date="2009-02" db="EMBL/GenBank/DDBJ databases">
        <title>The Genome Sequence of Blastomyces dermatitidis strain ER-3.</title>
        <authorList>
            <consortium name="The Broad Institute Genome Sequencing Platform"/>
            <consortium name="Broad Institute Microbial Sequencing Center."/>
            <person name="Champion M."/>
            <person name="Cuomo C."/>
            <person name="Ma L.-J."/>
            <person name="Henn M.R."/>
            <person name="Klein B."/>
            <person name="Goldman B."/>
            <person name="Young S."/>
            <person name="Kodira C.D."/>
            <person name="Zeng Q."/>
            <person name="Koehrsen M."/>
            <person name="Alvarado L."/>
            <person name="Berlin A.M."/>
            <person name="Heiman D.I."/>
            <person name="Hepburn T.A."/>
            <person name="Saif S."/>
            <person name="Shea T.D."/>
            <person name="Shenoy N."/>
            <person name="Sykes S."/>
            <person name="Galagan J."/>
            <person name="Nusbaum C."/>
            <person name="Birren B."/>
        </authorList>
    </citation>
    <scope>NUCLEOTIDE SEQUENCE</scope>
    <source>
        <strain evidence="1">ER-3</strain>
    </source>
</reference>
<dbReference type="EMBL" id="EQ999975">
    <property type="protein sequence ID" value="OAT00769.1"/>
    <property type="molecule type" value="Genomic_DNA"/>
</dbReference>
<keyword evidence="2" id="KW-1185">Reference proteome</keyword>
<dbReference type="EMBL" id="EQ999975">
    <property type="protein sequence ID" value="OAT00768.1"/>
    <property type="molecule type" value="Genomic_DNA"/>
</dbReference>
<dbReference type="Proteomes" id="UP000002039">
    <property type="component" value="Unassembled WGS sequence"/>
</dbReference>
<evidence type="ECO:0000313" key="1">
    <source>
        <dbReference type="EMBL" id="OAT00768.1"/>
    </source>
</evidence>
<dbReference type="RefSeq" id="XP_045280494.1">
    <property type="nucleotide sequence ID" value="XM_045425948.1"/>
</dbReference>
<dbReference type="GeneID" id="69031649"/>
<protein>
    <submittedName>
        <fullName evidence="1">Uncharacterized protein</fullName>
    </submittedName>
</protein>
<dbReference type="EMBL" id="EQ999975">
    <property type="protein sequence ID" value="OAT00767.1"/>
    <property type="molecule type" value="Genomic_DNA"/>
</dbReference>
<dbReference type="RefSeq" id="XP_045280496.1">
    <property type="nucleotide sequence ID" value="XM_045425950.1"/>
</dbReference>